<gene>
    <name evidence="1" type="ORF">NDU88_005968</name>
</gene>
<organism evidence="1 2">
    <name type="scientific">Pleurodeles waltl</name>
    <name type="common">Iberian ribbed newt</name>
    <dbReference type="NCBI Taxonomy" id="8319"/>
    <lineage>
        <taxon>Eukaryota</taxon>
        <taxon>Metazoa</taxon>
        <taxon>Chordata</taxon>
        <taxon>Craniata</taxon>
        <taxon>Vertebrata</taxon>
        <taxon>Euteleostomi</taxon>
        <taxon>Amphibia</taxon>
        <taxon>Batrachia</taxon>
        <taxon>Caudata</taxon>
        <taxon>Salamandroidea</taxon>
        <taxon>Salamandridae</taxon>
        <taxon>Pleurodelinae</taxon>
        <taxon>Pleurodeles</taxon>
    </lineage>
</organism>
<dbReference type="EMBL" id="JANPWB010000002">
    <property type="protein sequence ID" value="KAJ1210606.1"/>
    <property type="molecule type" value="Genomic_DNA"/>
</dbReference>
<protein>
    <recommendedName>
        <fullName evidence="3">Secreted protein</fullName>
    </recommendedName>
</protein>
<evidence type="ECO:0008006" key="3">
    <source>
        <dbReference type="Google" id="ProtNLM"/>
    </source>
</evidence>
<proteinExistence type="predicted"/>
<dbReference type="Proteomes" id="UP001066276">
    <property type="component" value="Chromosome 1_2"/>
</dbReference>
<accession>A0AAV7WC73</accession>
<keyword evidence="2" id="KW-1185">Reference proteome</keyword>
<reference evidence="1" key="1">
    <citation type="journal article" date="2022" name="bioRxiv">
        <title>Sequencing and chromosome-scale assembly of the giantPleurodeles waltlgenome.</title>
        <authorList>
            <person name="Brown T."/>
            <person name="Elewa A."/>
            <person name="Iarovenko S."/>
            <person name="Subramanian E."/>
            <person name="Araus A.J."/>
            <person name="Petzold A."/>
            <person name="Susuki M."/>
            <person name="Suzuki K.-i.T."/>
            <person name="Hayashi T."/>
            <person name="Toyoda A."/>
            <person name="Oliveira C."/>
            <person name="Osipova E."/>
            <person name="Leigh N.D."/>
            <person name="Simon A."/>
            <person name="Yun M.H."/>
        </authorList>
    </citation>
    <scope>NUCLEOTIDE SEQUENCE</scope>
    <source>
        <strain evidence="1">20211129_DDA</strain>
        <tissue evidence="1">Liver</tissue>
    </source>
</reference>
<evidence type="ECO:0000313" key="2">
    <source>
        <dbReference type="Proteomes" id="UP001066276"/>
    </source>
</evidence>
<comment type="caution">
    <text evidence="1">The sequence shown here is derived from an EMBL/GenBank/DDBJ whole genome shotgun (WGS) entry which is preliminary data.</text>
</comment>
<sequence length="149" mass="15924">MEDWGGAGLFSSSPVLIVAPAPAAASLAFFEFSEKARVTALPGSRDTFLGALLVLALPGFPRRGILAERLRARRSSSAARPQCRSLPPGGSSNFRCGRLSENGVSVKHIRPISPRKCHAPLVRQASRLTSCGRNAARHVLPSVRYPILP</sequence>
<dbReference type="AlphaFoldDB" id="A0AAV7WC73"/>
<evidence type="ECO:0000313" key="1">
    <source>
        <dbReference type="EMBL" id="KAJ1210606.1"/>
    </source>
</evidence>
<name>A0AAV7WC73_PLEWA</name>